<evidence type="ECO:0000256" key="3">
    <source>
        <dbReference type="ARBA" id="ARBA00023125"/>
    </source>
</evidence>
<feature type="domain" description="Response regulatory" evidence="5">
    <location>
        <begin position="1"/>
        <end position="111"/>
    </location>
</feature>
<gene>
    <name evidence="6" type="ORF">QLQ12_09080</name>
</gene>
<organism evidence="6 7">
    <name type="scientific">Actinoplanes sandaracinus</name>
    <dbReference type="NCBI Taxonomy" id="3045177"/>
    <lineage>
        <taxon>Bacteria</taxon>
        <taxon>Bacillati</taxon>
        <taxon>Actinomycetota</taxon>
        <taxon>Actinomycetes</taxon>
        <taxon>Micromonosporales</taxon>
        <taxon>Micromonosporaceae</taxon>
        <taxon>Actinoplanes</taxon>
    </lineage>
</organism>
<evidence type="ECO:0000259" key="5">
    <source>
        <dbReference type="PROSITE" id="PS50110"/>
    </source>
</evidence>
<reference evidence="6 7" key="1">
    <citation type="submission" date="2023-05" db="EMBL/GenBank/DDBJ databases">
        <title>Actinoplanes sp. NEAU-A12 genome sequencing.</title>
        <authorList>
            <person name="Wang Z.-S."/>
        </authorList>
    </citation>
    <scope>NUCLEOTIDE SEQUENCE [LARGE SCALE GENOMIC DNA]</scope>
    <source>
        <strain evidence="6 7">NEAU-A12</strain>
    </source>
</reference>
<dbReference type="PANTHER" id="PTHR48111:SF40">
    <property type="entry name" value="PHOSPHATE REGULON TRANSCRIPTIONAL REGULATORY PROTEIN PHOB"/>
    <property type="match status" value="1"/>
</dbReference>
<evidence type="ECO:0000256" key="4">
    <source>
        <dbReference type="PROSITE-ProRule" id="PRU00169"/>
    </source>
</evidence>
<dbReference type="Pfam" id="PF00072">
    <property type="entry name" value="Response_reg"/>
    <property type="match status" value="1"/>
</dbReference>
<comment type="caution">
    <text evidence="6">The sequence shown here is derived from an EMBL/GenBank/DDBJ whole genome shotgun (WGS) entry which is preliminary data.</text>
</comment>
<protein>
    <submittedName>
        <fullName evidence="6">Response regulator</fullName>
    </submittedName>
</protein>
<dbReference type="SMART" id="SM00448">
    <property type="entry name" value="REC"/>
    <property type="match status" value="1"/>
</dbReference>
<evidence type="ECO:0000313" key="7">
    <source>
        <dbReference type="Proteomes" id="UP001241758"/>
    </source>
</evidence>
<keyword evidence="7" id="KW-1185">Reference proteome</keyword>
<dbReference type="InterPro" id="IPR011006">
    <property type="entry name" value="CheY-like_superfamily"/>
</dbReference>
<proteinExistence type="predicted"/>
<dbReference type="EMBL" id="JASCTH010000005">
    <property type="protein sequence ID" value="MDI6098750.1"/>
    <property type="molecule type" value="Genomic_DNA"/>
</dbReference>
<keyword evidence="3" id="KW-0238">DNA-binding</keyword>
<dbReference type="Proteomes" id="UP001241758">
    <property type="component" value="Unassembled WGS sequence"/>
</dbReference>
<accession>A0ABT6WGB9</accession>
<evidence type="ECO:0000256" key="1">
    <source>
        <dbReference type="ARBA" id="ARBA00022553"/>
    </source>
</evidence>
<dbReference type="InterPro" id="IPR039420">
    <property type="entry name" value="WalR-like"/>
</dbReference>
<dbReference type="PROSITE" id="PS50110">
    <property type="entry name" value="RESPONSE_REGULATORY"/>
    <property type="match status" value="1"/>
</dbReference>
<evidence type="ECO:0000256" key="2">
    <source>
        <dbReference type="ARBA" id="ARBA00023012"/>
    </source>
</evidence>
<evidence type="ECO:0000313" key="6">
    <source>
        <dbReference type="EMBL" id="MDI6098750.1"/>
    </source>
</evidence>
<feature type="modified residue" description="4-aspartylphosphate" evidence="4">
    <location>
        <position position="46"/>
    </location>
</feature>
<sequence>MVVEDDDFVSDLVVRVLQNNGYRATTLGEHSLADVDIHGISLLLADVVLRGRSGPVLAARLRARRPDLPVLFMSGYSDVEVRREHGIDAATPILQKPFTAVELLAGVDAALSSVAVVQHAKGV</sequence>
<dbReference type="SUPFAM" id="SSF52172">
    <property type="entry name" value="CheY-like"/>
    <property type="match status" value="1"/>
</dbReference>
<dbReference type="Gene3D" id="3.40.50.2300">
    <property type="match status" value="1"/>
</dbReference>
<name>A0ABT6WGB9_9ACTN</name>
<dbReference type="InterPro" id="IPR001789">
    <property type="entry name" value="Sig_transdc_resp-reg_receiver"/>
</dbReference>
<dbReference type="PANTHER" id="PTHR48111">
    <property type="entry name" value="REGULATOR OF RPOS"/>
    <property type="match status" value="1"/>
</dbReference>
<keyword evidence="1 4" id="KW-0597">Phosphoprotein</keyword>
<keyword evidence="2" id="KW-0902">Two-component regulatory system</keyword>